<keyword evidence="2" id="KW-0418">Kinase</keyword>
<dbReference type="InterPro" id="IPR011009">
    <property type="entry name" value="Kinase-like_dom_sf"/>
</dbReference>
<evidence type="ECO:0000313" key="2">
    <source>
        <dbReference type="EMBL" id="SFM92181.1"/>
    </source>
</evidence>
<protein>
    <submittedName>
        <fullName evidence="2">Thiamine kinase</fullName>
    </submittedName>
</protein>
<dbReference type="SUPFAM" id="SSF56112">
    <property type="entry name" value="Protein kinase-like (PK-like)"/>
    <property type="match status" value="1"/>
</dbReference>
<evidence type="ECO:0000313" key="3">
    <source>
        <dbReference type="Proteomes" id="UP000242222"/>
    </source>
</evidence>
<dbReference type="GO" id="GO:0016301">
    <property type="term" value="F:kinase activity"/>
    <property type="evidence" value="ECO:0007669"/>
    <property type="project" value="UniProtKB-KW"/>
</dbReference>
<evidence type="ECO:0000259" key="1">
    <source>
        <dbReference type="Pfam" id="PF01636"/>
    </source>
</evidence>
<sequence>MIKQVFPAAQAVGSAASLQGLTGLTYRLEYDGHPLIARRQPQAGQEIPGVNRQREYHLLRKLAADGLAPVPLGWKSPWLLLEWTPGENAAKMTAECFEQQLLPLLCRLHRLPPVGSTLNLPALLWRYWQLCHPREKSARWLRQLKRLTRSGLPSGLRKSLLHLDIHRGNLLQTPQGLRLIDWEYAAEGDVALELCMLRCGDVIASERWSFWLDSYAHAMSLNPGLLALKIERWRPWVQLLMASWYSLRASQSQDEALILLAREALLQIEQEQ</sequence>
<dbReference type="InterPro" id="IPR002575">
    <property type="entry name" value="Aminoglycoside_PTrfase"/>
</dbReference>
<keyword evidence="3" id="KW-1185">Reference proteome</keyword>
<dbReference type="Pfam" id="PF01636">
    <property type="entry name" value="APH"/>
    <property type="match status" value="1"/>
</dbReference>
<gene>
    <name evidence="2" type="ORF">SAMN05216516_101332</name>
</gene>
<accession>A0A1I4UTA4</accession>
<organism evidence="2 3">
    <name type="scientific">Izhakiella capsodis</name>
    <dbReference type="NCBI Taxonomy" id="1367852"/>
    <lineage>
        <taxon>Bacteria</taxon>
        <taxon>Pseudomonadati</taxon>
        <taxon>Pseudomonadota</taxon>
        <taxon>Gammaproteobacteria</taxon>
        <taxon>Enterobacterales</taxon>
        <taxon>Erwiniaceae</taxon>
        <taxon>Izhakiella</taxon>
    </lineage>
</organism>
<feature type="domain" description="Aminoglycoside phosphotransferase" evidence="1">
    <location>
        <begin position="20"/>
        <end position="220"/>
    </location>
</feature>
<keyword evidence="2" id="KW-0808">Transferase</keyword>
<dbReference type="AlphaFoldDB" id="A0A1I4UTA4"/>
<dbReference type="EMBL" id="FOVC01000001">
    <property type="protein sequence ID" value="SFM92181.1"/>
    <property type="molecule type" value="Genomic_DNA"/>
</dbReference>
<dbReference type="STRING" id="1367852.SAMN05216516_101332"/>
<dbReference type="Proteomes" id="UP000242222">
    <property type="component" value="Unassembled WGS sequence"/>
</dbReference>
<name>A0A1I4UTA4_9GAMM</name>
<reference evidence="3" key="1">
    <citation type="submission" date="2016-10" db="EMBL/GenBank/DDBJ databases">
        <authorList>
            <person name="Varghese N."/>
            <person name="Submissions S."/>
        </authorList>
    </citation>
    <scope>NUCLEOTIDE SEQUENCE [LARGE SCALE GENOMIC DNA]</scope>
    <source>
        <strain evidence="3">N6PO6</strain>
    </source>
</reference>
<proteinExistence type="predicted"/>
<dbReference type="Gene3D" id="3.90.1200.10">
    <property type="match status" value="1"/>
</dbReference>